<dbReference type="InterPro" id="IPR008271">
    <property type="entry name" value="Ser/Thr_kinase_AS"/>
</dbReference>
<keyword evidence="3" id="KW-1185">Reference proteome</keyword>
<dbReference type="Gene3D" id="1.10.510.10">
    <property type="entry name" value="Transferase(Phosphotransferase) domain 1"/>
    <property type="match status" value="1"/>
</dbReference>
<protein>
    <recommendedName>
        <fullName evidence="1">Protein kinase domain-containing protein</fullName>
    </recommendedName>
</protein>
<dbReference type="Proteomes" id="UP000226031">
    <property type="component" value="Unassembled WGS sequence"/>
</dbReference>
<dbReference type="SUPFAM" id="SSF56112">
    <property type="entry name" value="Protein kinase-like (PK-like)"/>
    <property type="match status" value="1"/>
</dbReference>
<reference evidence="2 3" key="1">
    <citation type="submission" date="2017-10" db="EMBL/GenBank/DDBJ databases">
        <title>Comparative genomics in systemic dimorphic fungi from Ajellomycetaceae.</title>
        <authorList>
            <person name="Munoz J.F."/>
            <person name="Mcewen J.G."/>
            <person name="Clay O.K."/>
            <person name="Cuomo C.A."/>
        </authorList>
    </citation>
    <scope>NUCLEOTIDE SEQUENCE [LARGE SCALE GENOMIC DNA]</scope>
    <source>
        <strain evidence="2 3">UAMH4076</strain>
    </source>
</reference>
<dbReference type="VEuPathDB" id="FungiDB:EMCG_03462"/>
<sequence length="169" mass="18965">MGMSTSIVRTNAKYMVEIPTKEPEGGLKLGTKLVGQAGTQYQIDQILQHRTEPVLSCVYLAIAEHEKKYVAKNIFHTEFEYQLNLQTPLAGCPNLRVVMDTVPDHLLFVYNYCKDELLNLAGNENLSPAERKRILRDALAGLAALHDQGILHGDIKPNNIFVDYDVLEV</sequence>
<dbReference type="GO" id="GO:0005524">
    <property type="term" value="F:ATP binding"/>
    <property type="evidence" value="ECO:0007669"/>
    <property type="project" value="InterPro"/>
</dbReference>
<dbReference type="AlphaFoldDB" id="A0A2B7Z7Z6"/>
<dbReference type="GO" id="GO:0004672">
    <property type="term" value="F:protein kinase activity"/>
    <property type="evidence" value="ECO:0007669"/>
    <property type="project" value="InterPro"/>
</dbReference>
<dbReference type="InterPro" id="IPR000719">
    <property type="entry name" value="Prot_kinase_dom"/>
</dbReference>
<feature type="domain" description="Protein kinase" evidence="1">
    <location>
        <begin position="1"/>
        <end position="169"/>
    </location>
</feature>
<dbReference type="EMBL" id="PDND01000231">
    <property type="protein sequence ID" value="PGH29550.1"/>
    <property type="molecule type" value="Genomic_DNA"/>
</dbReference>
<dbReference type="PROSITE" id="PS00108">
    <property type="entry name" value="PROTEIN_KINASE_ST"/>
    <property type="match status" value="1"/>
</dbReference>
<evidence type="ECO:0000313" key="2">
    <source>
        <dbReference type="EMBL" id="PGH29550.1"/>
    </source>
</evidence>
<evidence type="ECO:0000313" key="3">
    <source>
        <dbReference type="Proteomes" id="UP000226031"/>
    </source>
</evidence>
<evidence type="ECO:0000259" key="1">
    <source>
        <dbReference type="PROSITE" id="PS50011"/>
    </source>
</evidence>
<accession>A0A2B7Z7Z6</accession>
<name>A0A2B7Z7Z6_9EURO</name>
<comment type="caution">
    <text evidence="2">The sequence shown here is derived from an EMBL/GenBank/DDBJ whole genome shotgun (WGS) entry which is preliminary data.</text>
</comment>
<gene>
    <name evidence="2" type="ORF">GX50_07692</name>
</gene>
<proteinExistence type="predicted"/>
<dbReference type="Pfam" id="PF00069">
    <property type="entry name" value="Pkinase"/>
    <property type="match status" value="1"/>
</dbReference>
<dbReference type="PROSITE" id="PS50011">
    <property type="entry name" value="PROTEIN_KINASE_DOM"/>
    <property type="match status" value="1"/>
</dbReference>
<dbReference type="InterPro" id="IPR011009">
    <property type="entry name" value="Kinase-like_dom_sf"/>
</dbReference>
<organism evidence="2 3">
    <name type="scientific">[Emmonsia] crescens</name>
    <dbReference type="NCBI Taxonomy" id="73230"/>
    <lineage>
        <taxon>Eukaryota</taxon>
        <taxon>Fungi</taxon>
        <taxon>Dikarya</taxon>
        <taxon>Ascomycota</taxon>
        <taxon>Pezizomycotina</taxon>
        <taxon>Eurotiomycetes</taxon>
        <taxon>Eurotiomycetidae</taxon>
        <taxon>Onygenales</taxon>
        <taxon>Ajellomycetaceae</taxon>
        <taxon>Emergomyces</taxon>
    </lineage>
</organism>